<proteinExistence type="inferred from homology"/>
<dbReference type="Gene3D" id="1.10.3730.20">
    <property type="match status" value="1"/>
</dbReference>
<feature type="transmembrane region" description="Helical" evidence="7">
    <location>
        <begin position="280"/>
        <end position="298"/>
    </location>
</feature>
<reference evidence="9 10" key="1">
    <citation type="submission" date="2016-11" db="EMBL/GenBank/DDBJ databases">
        <authorList>
            <person name="Manzoor S."/>
        </authorList>
    </citation>
    <scope>NUCLEOTIDE SEQUENCE [LARGE SCALE GENOMIC DNA]</scope>
    <source>
        <strain evidence="9">Clostridium ultunense strain Esp</strain>
    </source>
</reference>
<feature type="transmembrane region" description="Helical" evidence="7">
    <location>
        <begin position="130"/>
        <end position="148"/>
    </location>
</feature>
<evidence type="ECO:0000256" key="6">
    <source>
        <dbReference type="ARBA" id="ARBA00023136"/>
    </source>
</evidence>
<dbReference type="GO" id="GO:0005886">
    <property type="term" value="C:plasma membrane"/>
    <property type="evidence" value="ECO:0007669"/>
    <property type="project" value="UniProtKB-SubCell"/>
</dbReference>
<feature type="transmembrane region" description="Helical" evidence="7">
    <location>
        <begin position="9"/>
        <end position="27"/>
    </location>
</feature>
<comment type="similarity">
    <text evidence="2">Belongs to the EamA transporter family.</text>
</comment>
<evidence type="ECO:0000256" key="3">
    <source>
        <dbReference type="ARBA" id="ARBA00022475"/>
    </source>
</evidence>
<dbReference type="EMBL" id="LT669839">
    <property type="protein sequence ID" value="SHD76437.1"/>
    <property type="molecule type" value="Genomic_DNA"/>
</dbReference>
<keyword evidence="5 7" id="KW-1133">Transmembrane helix</keyword>
<sequence length="301" mass="32820">METTNNGRVYLVAILYSIITGFSFLFGKIALNSADPLDILAYRFTASFIAILIPILFKWINLKYDKNKIKRILPLALLYPLLFFGFQTFGLKYASSSEAGIMQASAPIFTLILASYFLKEKTSIFQKLSIILSVSGVIYIVIMTSSSIELTGLKGILLLLLSALSFSGYSVLARILTKDFSGIELSYIMIIISFIAFNIVAFVKNLINGTVGSFLAPLGNIDFVLAILYLGVLSSLCTSLLTNYILSKIQASKMSVFSNLGTIISILAGALILGEKLYSYHIIGSILIVAGVLGTNFLDSK</sequence>
<evidence type="ECO:0000256" key="2">
    <source>
        <dbReference type="ARBA" id="ARBA00007362"/>
    </source>
</evidence>
<keyword evidence="6 7" id="KW-0472">Membrane</keyword>
<evidence type="ECO:0000256" key="7">
    <source>
        <dbReference type="SAM" id="Phobius"/>
    </source>
</evidence>
<dbReference type="InterPro" id="IPR000620">
    <property type="entry name" value="EamA_dom"/>
</dbReference>
<evidence type="ECO:0000259" key="8">
    <source>
        <dbReference type="Pfam" id="PF00892"/>
    </source>
</evidence>
<evidence type="ECO:0000256" key="5">
    <source>
        <dbReference type="ARBA" id="ARBA00022989"/>
    </source>
</evidence>
<feature type="transmembrane region" description="Helical" evidence="7">
    <location>
        <begin position="223"/>
        <end position="244"/>
    </location>
</feature>
<dbReference type="PANTHER" id="PTHR32322:SF18">
    <property type="entry name" value="S-ADENOSYLMETHIONINE_S-ADENOSYLHOMOCYSTEINE TRANSPORTER"/>
    <property type="match status" value="1"/>
</dbReference>
<evidence type="ECO:0000313" key="10">
    <source>
        <dbReference type="Proteomes" id="UP000245423"/>
    </source>
</evidence>
<dbReference type="AlphaFoldDB" id="M1YQU6"/>
<keyword evidence="3" id="KW-1003">Cell membrane</keyword>
<dbReference type="HOGENOM" id="CLU_033863_4_0_9"/>
<feature type="transmembrane region" description="Helical" evidence="7">
    <location>
        <begin position="185"/>
        <end position="203"/>
    </location>
</feature>
<feature type="transmembrane region" description="Helical" evidence="7">
    <location>
        <begin position="100"/>
        <end position="118"/>
    </location>
</feature>
<comment type="subcellular location">
    <subcellularLocation>
        <location evidence="1">Cell membrane</location>
        <topology evidence="1">Multi-pass membrane protein</topology>
    </subcellularLocation>
</comment>
<dbReference type="InterPro" id="IPR050638">
    <property type="entry name" value="AA-Vitamin_Transporters"/>
</dbReference>
<feature type="domain" description="EamA" evidence="8">
    <location>
        <begin position="9"/>
        <end position="141"/>
    </location>
</feature>
<dbReference type="PANTHER" id="PTHR32322">
    <property type="entry name" value="INNER MEMBRANE TRANSPORTER"/>
    <property type="match status" value="1"/>
</dbReference>
<feature type="transmembrane region" description="Helical" evidence="7">
    <location>
        <begin position="154"/>
        <end position="173"/>
    </location>
</feature>
<evidence type="ECO:0000256" key="1">
    <source>
        <dbReference type="ARBA" id="ARBA00004651"/>
    </source>
</evidence>
<accession>M1YQU6</accession>
<dbReference type="OrthoDB" id="37139at2"/>
<dbReference type="InterPro" id="IPR037185">
    <property type="entry name" value="EmrE-like"/>
</dbReference>
<feature type="domain" description="EamA" evidence="8">
    <location>
        <begin position="154"/>
        <end position="296"/>
    </location>
</feature>
<dbReference type="RefSeq" id="WP_005582548.1">
    <property type="nucleotide sequence ID" value="NZ_LT669839.1"/>
</dbReference>
<name>M1YQU6_9FIRM</name>
<dbReference type="Proteomes" id="UP000245423">
    <property type="component" value="Chromosome 1"/>
</dbReference>
<organism evidence="9 10">
    <name type="scientific">[Clostridium] ultunense Esp</name>
    <dbReference type="NCBI Taxonomy" id="1288971"/>
    <lineage>
        <taxon>Bacteria</taxon>
        <taxon>Bacillati</taxon>
        <taxon>Bacillota</taxon>
        <taxon>Tissierellia</taxon>
        <taxon>Tissierellales</taxon>
        <taxon>Tepidimicrobiaceae</taxon>
        <taxon>Schnuerera</taxon>
    </lineage>
</organism>
<dbReference type="SUPFAM" id="SSF103481">
    <property type="entry name" value="Multidrug resistance efflux transporter EmrE"/>
    <property type="match status" value="2"/>
</dbReference>
<feature type="transmembrane region" description="Helical" evidence="7">
    <location>
        <begin position="39"/>
        <end position="60"/>
    </location>
</feature>
<keyword evidence="4 7" id="KW-0812">Transmembrane</keyword>
<feature type="transmembrane region" description="Helical" evidence="7">
    <location>
        <begin position="72"/>
        <end position="94"/>
    </location>
</feature>
<dbReference type="Pfam" id="PF00892">
    <property type="entry name" value="EamA"/>
    <property type="match status" value="2"/>
</dbReference>
<protein>
    <submittedName>
        <fullName evidence="9">Putative permease</fullName>
    </submittedName>
</protein>
<feature type="transmembrane region" description="Helical" evidence="7">
    <location>
        <begin position="256"/>
        <end position="274"/>
    </location>
</feature>
<evidence type="ECO:0000256" key="4">
    <source>
        <dbReference type="ARBA" id="ARBA00022692"/>
    </source>
</evidence>
<gene>
    <name evidence="9" type="primary">ycxC</name>
    <name evidence="9" type="ORF">CUESP1_1062</name>
</gene>
<evidence type="ECO:0000313" key="9">
    <source>
        <dbReference type="EMBL" id="SHD76437.1"/>
    </source>
</evidence>
<keyword evidence="10" id="KW-1185">Reference proteome</keyword>